<evidence type="ECO:0000313" key="2">
    <source>
        <dbReference type="EMBL" id="EGF76747.1"/>
    </source>
</evidence>
<dbReference type="RefSeq" id="XP_006682587.1">
    <property type="nucleotide sequence ID" value="XM_006682524.1"/>
</dbReference>
<protein>
    <submittedName>
        <fullName evidence="2">Uncharacterized protein</fullName>
    </submittedName>
</protein>
<keyword evidence="1" id="KW-0812">Transmembrane</keyword>
<keyword evidence="1" id="KW-1133">Transmembrane helix</keyword>
<keyword evidence="1" id="KW-0472">Membrane</keyword>
<name>F4PD86_BATDJ</name>
<keyword evidence="3" id="KW-1185">Reference proteome</keyword>
<sequence>MNSSPARIITISNHLVGAYGGMSFIMAMGNLETYFNKRTTINLLQLSVSGLSFLIITLFGIMPLISSHGCNLFFICISCFYAIFQVIAMGLTAARCLVFISRSKYYNVIFGGVMLATLICSLITIGSATNAIHIVIPESTCMAALQPKWNNISRIGLSIIYAVLLFCLNIPVRRHIVFLSEISSSSQLISKIESTARWLTIKVSLAMLAYLIIGILSIFGFFANAPFIPYSTRIYFTMLASNWVCVLTSFNGTRSNESSVRSSIVHSVNASPTVVPITYSIYNRLKINLIGVFHRW</sequence>
<feature type="transmembrane region" description="Helical" evidence="1">
    <location>
        <begin position="199"/>
        <end position="222"/>
    </location>
</feature>
<dbReference type="EMBL" id="GL882895">
    <property type="protein sequence ID" value="EGF76747.1"/>
    <property type="molecule type" value="Genomic_DNA"/>
</dbReference>
<feature type="transmembrane region" description="Helical" evidence="1">
    <location>
        <begin position="43"/>
        <end position="66"/>
    </location>
</feature>
<evidence type="ECO:0000256" key="1">
    <source>
        <dbReference type="SAM" id="Phobius"/>
    </source>
</evidence>
<feature type="transmembrane region" description="Helical" evidence="1">
    <location>
        <begin position="72"/>
        <end position="93"/>
    </location>
</feature>
<proteinExistence type="predicted"/>
<dbReference type="InParanoid" id="F4PD86"/>
<dbReference type="AlphaFoldDB" id="F4PD86"/>
<dbReference type="Proteomes" id="UP000007241">
    <property type="component" value="Unassembled WGS sequence"/>
</dbReference>
<dbReference type="HOGENOM" id="CLU_940042_0_0_1"/>
<reference evidence="2 3" key="1">
    <citation type="submission" date="2009-12" db="EMBL/GenBank/DDBJ databases">
        <title>The draft genome of Batrachochytrium dendrobatidis.</title>
        <authorList>
            <consortium name="US DOE Joint Genome Institute (JGI-PGF)"/>
            <person name="Kuo A."/>
            <person name="Salamov A."/>
            <person name="Schmutz J."/>
            <person name="Lucas S."/>
            <person name="Pitluck S."/>
            <person name="Rosenblum E."/>
            <person name="Stajich J."/>
            <person name="Eisen M."/>
            <person name="Grigoriev I.V."/>
        </authorList>
    </citation>
    <scope>NUCLEOTIDE SEQUENCE [LARGE SCALE GENOMIC DNA]</scope>
    <source>
        <strain evidence="3">JAM81 / FGSC 10211</strain>
    </source>
</reference>
<dbReference type="GeneID" id="18239543"/>
<evidence type="ECO:0000313" key="3">
    <source>
        <dbReference type="Proteomes" id="UP000007241"/>
    </source>
</evidence>
<feature type="transmembrane region" description="Helical" evidence="1">
    <location>
        <begin position="6"/>
        <end position="31"/>
    </location>
</feature>
<feature type="transmembrane region" description="Helical" evidence="1">
    <location>
        <begin position="105"/>
        <end position="132"/>
    </location>
</feature>
<gene>
    <name evidence="2" type="ORF">BATDEDRAFT_28189</name>
</gene>
<accession>F4PD86</accession>
<organism evidence="2 3">
    <name type="scientific">Batrachochytrium dendrobatidis (strain JAM81 / FGSC 10211)</name>
    <name type="common">Frog chytrid fungus</name>
    <dbReference type="NCBI Taxonomy" id="684364"/>
    <lineage>
        <taxon>Eukaryota</taxon>
        <taxon>Fungi</taxon>
        <taxon>Fungi incertae sedis</taxon>
        <taxon>Chytridiomycota</taxon>
        <taxon>Chytridiomycota incertae sedis</taxon>
        <taxon>Chytridiomycetes</taxon>
        <taxon>Rhizophydiales</taxon>
        <taxon>Rhizophydiales incertae sedis</taxon>
        <taxon>Batrachochytrium</taxon>
    </lineage>
</organism>
<feature type="transmembrane region" description="Helical" evidence="1">
    <location>
        <begin position="152"/>
        <end position="172"/>
    </location>
</feature>